<sequence>MFSDKDLVDQLLTVVNRSGKSYETKEKALHLVNEMLFYELVNSNTRDTSHQEKSQKPFGF</sequence>
<dbReference type="STRING" id="1423788.FC78_GL000838"/>
<gene>
    <name evidence="1" type="ORF">FC78_GL000838</name>
</gene>
<comment type="caution">
    <text evidence="1">The sequence shown here is derived from an EMBL/GenBank/DDBJ whole genome shotgun (WGS) entry which is preliminary data.</text>
</comment>
<dbReference type="Proteomes" id="UP000051515">
    <property type="component" value="Unassembled WGS sequence"/>
</dbReference>
<protein>
    <submittedName>
        <fullName evidence="1">Uncharacterized protein</fullName>
    </submittedName>
</protein>
<dbReference type="AlphaFoldDB" id="A0A0R1KP29"/>
<keyword evidence="2" id="KW-1185">Reference proteome</keyword>
<evidence type="ECO:0000313" key="2">
    <source>
        <dbReference type="Proteomes" id="UP000051515"/>
    </source>
</evidence>
<organism evidence="1 2">
    <name type="scientific">Companilactobacillus bobalius DSM 19674</name>
    <dbReference type="NCBI Taxonomy" id="1423788"/>
    <lineage>
        <taxon>Bacteria</taxon>
        <taxon>Bacillati</taxon>
        <taxon>Bacillota</taxon>
        <taxon>Bacilli</taxon>
        <taxon>Lactobacillales</taxon>
        <taxon>Lactobacillaceae</taxon>
        <taxon>Companilactobacillus</taxon>
        <taxon>Companilactobacillus bobalius</taxon>
    </lineage>
</organism>
<accession>A0A0R1KP29</accession>
<evidence type="ECO:0000313" key="1">
    <source>
        <dbReference type="EMBL" id="KRK85035.1"/>
    </source>
</evidence>
<proteinExistence type="predicted"/>
<reference evidence="1 2" key="1">
    <citation type="journal article" date="2015" name="Genome Announc.">
        <title>Expanding the biotechnology potential of lactobacilli through comparative genomics of 213 strains and associated genera.</title>
        <authorList>
            <person name="Sun Z."/>
            <person name="Harris H.M."/>
            <person name="McCann A."/>
            <person name="Guo C."/>
            <person name="Argimon S."/>
            <person name="Zhang W."/>
            <person name="Yang X."/>
            <person name="Jeffery I.B."/>
            <person name="Cooney J.C."/>
            <person name="Kagawa T.F."/>
            <person name="Liu W."/>
            <person name="Song Y."/>
            <person name="Salvetti E."/>
            <person name="Wrobel A."/>
            <person name="Rasinkangas P."/>
            <person name="Parkhill J."/>
            <person name="Rea M.C."/>
            <person name="O'Sullivan O."/>
            <person name="Ritari J."/>
            <person name="Douillard F.P."/>
            <person name="Paul Ross R."/>
            <person name="Yang R."/>
            <person name="Briner A.E."/>
            <person name="Felis G.E."/>
            <person name="de Vos W.M."/>
            <person name="Barrangou R."/>
            <person name="Klaenhammer T.R."/>
            <person name="Caufield P.W."/>
            <person name="Cui Y."/>
            <person name="Zhang H."/>
            <person name="O'Toole P.W."/>
        </authorList>
    </citation>
    <scope>NUCLEOTIDE SEQUENCE [LARGE SCALE GENOMIC DNA]</scope>
    <source>
        <strain evidence="1 2">DSM 19674</strain>
    </source>
</reference>
<name>A0A0R1KP29_9LACO</name>
<dbReference type="EMBL" id="AZDY01000001">
    <property type="protein sequence ID" value="KRK85035.1"/>
    <property type="molecule type" value="Genomic_DNA"/>
</dbReference>